<dbReference type="Gene3D" id="2.115.10.20">
    <property type="entry name" value="Glycosyl hydrolase domain, family 43"/>
    <property type="match status" value="1"/>
</dbReference>
<protein>
    <submittedName>
        <fullName evidence="8">Arabinanase/levansucrase/invertase</fullName>
    </submittedName>
</protein>
<proteinExistence type="inferred from homology"/>
<gene>
    <name evidence="8" type="ORF">IE81DRAFT_68593</name>
</gene>
<name>A0A316W265_9BASI</name>
<dbReference type="InterPro" id="IPR023296">
    <property type="entry name" value="Glyco_hydro_beta-prop_sf"/>
</dbReference>
<dbReference type="PANTHER" id="PTHR42812:SF5">
    <property type="entry name" value="ENDO-ARABINASE"/>
    <property type="match status" value="1"/>
</dbReference>
<evidence type="ECO:0000313" key="8">
    <source>
        <dbReference type="EMBL" id="PWN43769.1"/>
    </source>
</evidence>
<organism evidence="8 9">
    <name type="scientific">Ceraceosorus guamensis</name>
    <dbReference type="NCBI Taxonomy" id="1522189"/>
    <lineage>
        <taxon>Eukaryota</taxon>
        <taxon>Fungi</taxon>
        <taxon>Dikarya</taxon>
        <taxon>Basidiomycota</taxon>
        <taxon>Ustilaginomycotina</taxon>
        <taxon>Exobasidiomycetes</taxon>
        <taxon>Ceraceosorales</taxon>
        <taxon>Ceraceosoraceae</taxon>
        <taxon>Ceraceosorus</taxon>
    </lineage>
</organism>
<dbReference type="InterPro" id="IPR051795">
    <property type="entry name" value="Glycosyl_Hydrlase_43"/>
</dbReference>
<evidence type="ECO:0000313" key="9">
    <source>
        <dbReference type="Proteomes" id="UP000245783"/>
    </source>
</evidence>
<accession>A0A316W265</accession>
<evidence type="ECO:0000256" key="3">
    <source>
        <dbReference type="ARBA" id="ARBA00023295"/>
    </source>
</evidence>
<keyword evidence="9" id="KW-1185">Reference proteome</keyword>
<evidence type="ECO:0000256" key="1">
    <source>
        <dbReference type="ARBA" id="ARBA00009865"/>
    </source>
</evidence>
<evidence type="ECO:0000256" key="5">
    <source>
        <dbReference type="PIRSR" id="PIRSR606710-2"/>
    </source>
</evidence>
<evidence type="ECO:0000256" key="4">
    <source>
        <dbReference type="PIRSR" id="PIRSR606710-1"/>
    </source>
</evidence>
<dbReference type="InterPro" id="IPR006710">
    <property type="entry name" value="Glyco_hydro_43"/>
</dbReference>
<comment type="similarity">
    <text evidence="1 6">Belongs to the glycosyl hydrolase 43 family.</text>
</comment>
<dbReference type="RefSeq" id="XP_025370929.1">
    <property type="nucleotide sequence ID" value="XM_025517543.1"/>
</dbReference>
<dbReference type="OrthoDB" id="3879658at2759"/>
<evidence type="ECO:0000256" key="7">
    <source>
        <dbReference type="SAM" id="MobiDB-lite"/>
    </source>
</evidence>
<dbReference type="PANTHER" id="PTHR42812">
    <property type="entry name" value="BETA-XYLOSIDASE"/>
    <property type="match status" value="1"/>
</dbReference>
<feature type="site" description="Important for catalytic activity, responsible for pKa modulation of the active site Glu and correct orientation of both the proton donor and substrate" evidence="5">
    <location>
        <position position="140"/>
    </location>
</feature>
<dbReference type="InParanoid" id="A0A316W265"/>
<keyword evidence="2 6" id="KW-0378">Hydrolase</keyword>
<dbReference type="STRING" id="1522189.A0A316W265"/>
<dbReference type="EMBL" id="KZ819367">
    <property type="protein sequence ID" value="PWN43769.1"/>
    <property type="molecule type" value="Genomic_DNA"/>
</dbReference>
<reference evidence="8 9" key="1">
    <citation type="journal article" date="2018" name="Mol. Biol. Evol.">
        <title>Broad Genomic Sampling Reveals a Smut Pathogenic Ancestry of the Fungal Clade Ustilaginomycotina.</title>
        <authorList>
            <person name="Kijpornyongpan T."/>
            <person name="Mondo S.J."/>
            <person name="Barry K."/>
            <person name="Sandor L."/>
            <person name="Lee J."/>
            <person name="Lipzen A."/>
            <person name="Pangilinan J."/>
            <person name="LaButti K."/>
            <person name="Hainaut M."/>
            <person name="Henrissat B."/>
            <person name="Grigoriev I.V."/>
            <person name="Spatafora J.W."/>
            <person name="Aime M.C."/>
        </authorList>
    </citation>
    <scope>NUCLEOTIDE SEQUENCE [LARGE SCALE GENOMIC DNA]</scope>
    <source>
        <strain evidence="8 9">MCA 4658</strain>
    </source>
</reference>
<feature type="region of interest" description="Disordered" evidence="7">
    <location>
        <begin position="321"/>
        <end position="356"/>
    </location>
</feature>
<dbReference type="Proteomes" id="UP000245783">
    <property type="component" value="Unassembled WGS sequence"/>
</dbReference>
<dbReference type="GO" id="GO:0004553">
    <property type="term" value="F:hydrolase activity, hydrolyzing O-glycosyl compounds"/>
    <property type="evidence" value="ECO:0007669"/>
    <property type="project" value="InterPro"/>
</dbReference>
<evidence type="ECO:0000256" key="2">
    <source>
        <dbReference type="ARBA" id="ARBA00022801"/>
    </source>
</evidence>
<dbReference type="GO" id="GO:0005975">
    <property type="term" value="P:carbohydrate metabolic process"/>
    <property type="evidence" value="ECO:0007669"/>
    <property type="project" value="InterPro"/>
</dbReference>
<dbReference type="Pfam" id="PF04616">
    <property type="entry name" value="Glyco_hydro_43"/>
    <property type="match status" value="1"/>
</dbReference>
<feature type="active site" description="Proton acceptor" evidence="4">
    <location>
        <position position="20"/>
    </location>
</feature>
<feature type="active site" description="Proton donor" evidence="4">
    <location>
        <position position="203"/>
    </location>
</feature>
<dbReference type="GeneID" id="37039413"/>
<evidence type="ECO:0000256" key="6">
    <source>
        <dbReference type="RuleBase" id="RU361187"/>
    </source>
</evidence>
<dbReference type="AlphaFoldDB" id="A0A316W265"/>
<keyword evidence="3 6" id="KW-0326">Glycosidase</keyword>
<dbReference type="SUPFAM" id="SSF75005">
    <property type="entry name" value="Arabinanase/levansucrase/invertase"/>
    <property type="match status" value="1"/>
</dbReference>
<dbReference type="CDD" id="cd08999">
    <property type="entry name" value="GH43_ABN-like"/>
    <property type="match status" value="1"/>
</dbReference>
<sequence length="370" mass="40628">MAPHPHLGYQNPVVGCDFPDPGLFYDDTSKRWIAYATNGNGKNIQAWTSEDFCCWKEHKQDVLPGPFPPWTGKPGFFWAPEVIKAPNGRPGYLLYTSANDSSTDKQCIGVAYSPQSPLGPFHFVSHGPIVSRGDTGGCIDPQPFEDAQDGGRRYLIYKNDEDKMYTSKCQLWIQPLSEDGLTFSADRSPLLAPTESWQNSLLEAPYLVYEPSSRTYILFYSSGTFTTSGYATGYATSKRVTGPYTPHKEPLLYTDSLRGIRGPGGQSIVRGVEGHWFIAFHSLIHEGGPRHMCIHRLEFDHDGSPKVPGRPHIGKRMRLGAEAEDDAHPGQGLPPTDGRGGGGGAPDGKSKAKDAVTKGLNKFAKFVQDH</sequence>